<dbReference type="InterPro" id="IPR036514">
    <property type="entry name" value="SGNH_hydro_sf"/>
</dbReference>
<dbReference type="Pfam" id="PF13472">
    <property type="entry name" value="Lipase_GDSL_2"/>
    <property type="match status" value="1"/>
</dbReference>
<organism evidence="3 4">
    <name type="scientific">OM182 bacterium MED-G28</name>
    <dbReference type="NCBI Taxonomy" id="1986256"/>
    <lineage>
        <taxon>Bacteria</taxon>
        <taxon>Pseudomonadati</taxon>
        <taxon>Pseudomonadota</taxon>
        <taxon>Gammaproteobacteria</taxon>
        <taxon>OMG group</taxon>
        <taxon>OM182 clade</taxon>
    </lineage>
</organism>
<dbReference type="EMBL" id="NTJZ01000002">
    <property type="protein sequence ID" value="PDH35034.1"/>
    <property type="molecule type" value="Genomic_DNA"/>
</dbReference>
<protein>
    <submittedName>
        <fullName evidence="3">GDSL family lipase</fullName>
    </submittedName>
</protein>
<accession>A0A2A5WFK5</accession>
<dbReference type="InterPro" id="IPR053140">
    <property type="entry name" value="GDSL_Rv0518-like"/>
</dbReference>
<dbReference type="PANTHER" id="PTHR43784:SF2">
    <property type="entry name" value="GDSL-LIKE LIPASE_ACYLHYDROLASE, PUTATIVE (AFU_ORTHOLOGUE AFUA_2G00820)-RELATED"/>
    <property type="match status" value="1"/>
</dbReference>
<evidence type="ECO:0000256" key="1">
    <source>
        <dbReference type="SAM" id="SignalP"/>
    </source>
</evidence>
<dbReference type="AlphaFoldDB" id="A0A2A5WFK5"/>
<gene>
    <name evidence="3" type="ORF">CNF02_03120</name>
</gene>
<reference evidence="3 4" key="1">
    <citation type="submission" date="2017-08" db="EMBL/GenBank/DDBJ databases">
        <title>Fine stratification of microbial communities through a metagenomic profile of the photic zone.</title>
        <authorList>
            <person name="Haro-Moreno J.M."/>
            <person name="Lopez-Perez M."/>
            <person name="De La Torre J."/>
            <person name="Picazo A."/>
            <person name="Camacho A."/>
            <person name="Rodriguez-Valera F."/>
        </authorList>
    </citation>
    <scope>NUCLEOTIDE SEQUENCE [LARGE SCALE GENOMIC DNA]</scope>
    <source>
        <strain evidence="3">MED-G28</strain>
    </source>
</reference>
<dbReference type="CDD" id="cd01830">
    <property type="entry name" value="XynE_like"/>
    <property type="match status" value="1"/>
</dbReference>
<evidence type="ECO:0000313" key="3">
    <source>
        <dbReference type="EMBL" id="PDH35034.1"/>
    </source>
</evidence>
<dbReference type="SUPFAM" id="SSF52266">
    <property type="entry name" value="SGNH hydrolase"/>
    <property type="match status" value="1"/>
</dbReference>
<dbReference type="Gene3D" id="3.40.50.1110">
    <property type="entry name" value="SGNH hydrolase"/>
    <property type="match status" value="1"/>
</dbReference>
<dbReference type="PANTHER" id="PTHR43784">
    <property type="entry name" value="GDSL-LIKE LIPASE/ACYLHYDROLASE, PUTATIVE (AFU_ORTHOLOGUE AFUA_2G00820)-RELATED"/>
    <property type="match status" value="1"/>
</dbReference>
<feature type="signal peptide" evidence="1">
    <location>
        <begin position="1"/>
        <end position="26"/>
    </location>
</feature>
<sequence length="409" mass="44347">MIIKSRLASQLLFSLILGAATFGAIAQGHNDPRWITTWATSPSTLPPTSEDNELVNNQTLRLIVHTSVGGNALRIRLANYHGDAPVIIGDASVALQAEGSSIQSNTELPITFNGENSITLPRGAVIFSDPVVTNVPELTNLSISLYLPDKFGFLTAHALSNQTNFISSPGNHSSSTNLPVQAETPAWNLLTAIDVINDGNITTIATVGDSITDGWGSSDSDNQRWPNHFARRIFNDTTIQKFAVINAGISGNRVTTESSPQFGQNLQARFERDVLAMNKVSHMILMEGINDIGMATMESGAPMLADKIISGYRNIIARAQAKGIKIIGATLTPFEEAVYYSEEGEVQRQAVNRFIRNSGEFDGVIDFDAVVRDPSNPKHILPAYTEDNLHPNNAGYKAMAEAIDLNLFR</sequence>
<proteinExistence type="predicted"/>
<evidence type="ECO:0000259" key="2">
    <source>
        <dbReference type="Pfam" id="PF13472"/>
    </source>
</evidence>
<dbReference type="GO" id="GO:0016788">
    <property type="term" value="F:hydrolase activity, acting on ester bonds"/>
    <property type="evidence" value="ECO:0007669"/>
    <property type="project" value="UniProtKB-ARBA"/>
</dbReference>
<feature type="chain" id="PRO_5012043216" evidence="1">
    <location>
        <begin position="27"/>
        <end position="409"/>
    </location>
</feature>
<dbReference type="Proteomes" id="UP000219329">
    <property type="component" value="Unassembled WGS sequence"/>
</dbReference>
<keyword evidence="1" id="KW-0732">Signal</keyword>
<comment type="caution">
    <text evidence="3">The sequence shown here is derived from an EMBL/GenBank/DDBJ whole genome shotgun (WGS) entry which is preliminary data.</text>
</comment>
<dbReference type="InterPro" id="IPR013830">
    <property type="entry name" value="SGNH_hydro"/>
</dbReference>
<evidence type="ECO:0000313" key="4">
    <source>
        <dbReference type="Proteomes" id="UP000219329"/>
    </source>
</evidence>
<feature type="domain" description="SGNH hydrolase-type esterase" evidence="2">
    <location>
        <begin position="207"/>
        <end position="398"/>
    </location>
</feature>
<name>A0A2A5WFK5_9GAMM</name>